<evidence type="ECO:0000256" key="2">
    <source>
        <dbReference type="ARBA" id="ARBA00004370"/>
    </source>
</evidence>
<keyword evidence="6 11" id="KW-0812">Transmembrane</keyword>
<dbReference type="EC" id="2.7.13.3" evidence="3"/>
<feature type="domain" description="Histidine kinase" evidence="12">
    <location>
        <begin position="248"/>
        <end position="461"/>
    </location>
</feature>
<dbReference type="Pfam" id="PF02518">
    <property type="entry name" value="HATPase_c"/>
    <property type="match status" value="1"/>
</dbReference>
<comment type="catalytic activity">
    <reaction evidence="1">
        <text>ATP + protein L-histidine = ADP + protein N-phospho-L-histidine.</text>
        <dbReference type="EC" id="2.7.13.3"/>
    </reaction>
</comment>
<feature type="domain" description="HAMP" evidence="13">
    <location>
        <begin position="189"/>
        <end position="240"/>
    </location>
</feature>
<keyword evidence="4" id="KW-0597">Phosphoprotein</keyword>
<keyword evidence="10 11" id="KW-0472">Membrane</keyword>
<dbReference type="InterPro" id="IPR050428">
    <property type="entry name" value="TCS_sensor_his_kinase"/>
</dbReference>
<accession>A0A0F9NZE5</accession>
<proteinExistence type="predicted"/>
<dbReference type="InterPro" id="IPR004358">
    <property type="entry name" value="Sig_transdc_His_kin-like_C"/>
</dbReference>
<name>A0A0F9NZE5_9ZZZZ</name>
<comment type="caution">
    <text evidence="14">The sequence shown here is derived from an EMBL/GenBank/DDBJ whole genome shotgun (WGS) entry which is preliminary data.</text>
</comment>
<protein>
    <recommendedName>
        <fullName evidence="3">histidine kinase</fullName>
        <ecNumber evidence="3">2.7.13.3</ecNumber>
    </recommendedName>
</protein>
<dbReference type="Gene3D" id="3.30.565.10">
    <property type="entry name" value="Histidine kinase-like ATPase, C-terminal domain"/>
    <property type="match status" value="1"/>
</dbReference>
<dbReference type="GO" id="GO:0005886">
    <property type="term" value="C:plasma membrane"/>
    <property type="evidence" value="ECO:0007669"/>
    <property type="project" value="TreeGrafter"/>
</dbReference>
<evidence type="ECO:0000256" key="7">
    <source>
        <dbReference type="ARBA" id="ARBA00022777"/>
    </source>
</evidence>
<evidence type="ECO:0000313" key="14">
    <source>
        <dbReference type="EMBL" id="KKN17492.1"/>
    </source>
</evidence>
<comment type="subcellular location">
    <subcellularLocation>
        <location evidence="2">Membrane</location>
    </subcellularLocation>
</comment>
<dbReference type="PANTHER" id="PTHR45436:SF1">
    <property type="entry name" value="SENSOR PROTEIN QSEC"/>
    <property type="match status" value="1"/>
</dbReference>
<sequence length="464" mass="51198">MIVVEGSLKKSLAGWLLATVGILGTFLLIEAYTSAERAANHAYDSQLEAASLTIAEAVQWQDGQPVVEIPAAAFQILATDQQERVFYTLLNASGQQVTGNLDAEMTASLRTTFSNGPVWTFAQNQDSRIRMYGRELKSVGWESTEPVQIWVGHTVSGRDALATELFLATLTRFLTMVVLTAVLSILAIRMALHPVHRLRRTLRRRHADDVSPLDARVPGELYELLETLNALFERQRQGRNTLLRFTADASHQLKTPLAGLQSASELALMSDNPEDWRQALQTVHDSSERTSRLAGQLLSLARLRHGSGESQTRLDLADLLRETVMEWAERDAAQNHDLGLTALPNRPVYILGEPWSLREMISNLIDNALRYTPAGCDVTLSLEPTAKLITLTIEDTGPGVSEDMLDRLHQPFERNGRQDTAGSGLGLAIVDSIARMHNATLLIRSEPSQGLCIDIQFPALPEVA</sequence>
<dbReference type="InterPro" id="IPR003594">
    <property type="entry name" value="HATPase_dom"/>
</dbReference>
<gene>
    <name evidence="14" type="ORF">LCGC14_0965340</name>
</gene>
<dbReference type="Pfam" id="PF08521">
    <property type="entry name" value="2CSK_N"/>
    <property type="match status" value="1"/>
</dbReference>
<dbReference type="CDD" id="cd00082">
    <property type="entry name" value="HisKA"/>
    <property type="match status" value="1"/>
</dbReference>
<dbReference type="PRINTS" id="PR00344">
    <property type="entry name" value="BCTRLSENSOR"/>
</dbReference>
<evidence type="ECO:0000256" key="1">
    <source>
        <dbReference type="ARBA" id="ARBA00000085"/>
    </source>
</evidence>
<dbReference type="PROSITE" id="PS50109">
    <property type="entry name" value="HIS_KIN"/>
    <property type="match status" value="1"/>
</dbReference>
<dbReference type="PROSITE" id="PS50885">
    <property type="entry name" value="HAMP"/>
    <property type="match status" value="1"/>
</dbReference>
<feature type="transmembrane region" description="Helical" evidence="11">
    <location>
        <begin position="173"/>
        <end position="195"/>
    </location>
</feature>
<dbReference type="CDD" id="cd00075">
    <property type="entry name" value="HATPase"/>
    <property type="match status" value="1"/>
</dbReference>
<feature type="transmembrane region" description="Helical" evidence="11">
    <location>
        <begin position="12"/>
        <end position="29"/>
    </location>
</feature>
<evidence type="ECO:0000256" key="11">
    <source>
        <dbReference type="SAM" id="Phobius"/>
    </source>
</evidence>
<dbReference type="SUPFAM" id="SSF55874">
    <property type="entry name" value="ATPase domain of HSP90 chaperone/DNA topoisomerase II/histidine kinase"/>
    <property type="match status" value="1"/>
</dbReference>
<organism evidence="14">
    <name type="scientific">marine sediment metagenome</name>
    <dbReference type="NCBI Taxonomy" id="412755"/>
    <lineage>
        <taxon>unclassified sequences</taxon>
        <taxon>metagenomes</taxon>
        <taxon>ecological metagenomes</taxon>
    </lineage>
</organism>
<dbReference type="Pfam" id="PF00512">
    <property type="entry name" value="HisKA"/>
    <property type="match status" value="1"/>
</dbReference>
<evidence type="ECO:0000256" key="8">
    <source>
        <dbReference type="ARBA" id="ARBA00022989"/>
    </source>
</evidence>
<dbReference type="SUPFAM" id="SSF47384">
    <property type="entry name" value="Homodimeric domain of signal transducing histidine kinase"/>
    <property type="match status" value="1"/>
</dbReference>
<evidence type="ECO:0000256" key="9">
    <source>
        <dbReference type="ARBA" id="ARBA00023012"/>
    </source>
</evidence>
<evidence type="ECO:0000259" key="12">
    <source>
        <dbReference type="PROSITE" id="PS50109"/>
    </source>
</evidence>
<evidence type="ECO:0000256" key="3">
    <source>
        <dbReference type="ARBA" id="ARBA00012438"/>
    </source>
</evidence>
<dbReference type="EMBL" id="LAZR01003514">
    <property type="protein sequence ID" value="KKN17492.1"/>
    <property type="molecule type" value="Genomic_DNA"/>
</dbReference>
<dbReference type="SMART" id="SM00388">
    <property type="entry name" value="HisKA"/>
    <property type="match status" value="1"/>
</dbReference>
<keyword evidence="7" id="KW-0418">Kinase</keyword>
<evidence type="ECO:0000256" key="6">
    <source>
        <dbReference type="ARBA" id="ARBA00022692"/>
    </source>
</evidence>
<dbReference type="InterPro" id="IPR013727">
    <property type="entry name" value="2CSK_N"/>
</dbReference>
<dbReference type="InterPro" id="IPR005467">
    <property type="entry name" value="His_kinase_dom"/>
</dbReference>
<evidence type="ECO:0000259" key="13">
    <source>
        <dbReference type="PROSITE" id="PS50885"/>
    </source>
</evidence>
<evidence type="ECO:0000256" key="5">
    <source>
        <dbReference type="ARBA" id="ARBA00022679"/>
    </source>
</evidence>
<dbReference type="InterPro" id="IPR036890">
    <property type="entry name" value="HATPase_C_sf"/>
</dbReference>
<dbReference type="InterPro" id="IPR003660">
    <property type="entry name" value="HAMP_dom"/>
</dbReference>
<dbReference type="InterPro" id="IPR003661">
    <property type="entry name" value="HisK_dim/P_dom"/>
</dbReference>
<keyword evidence="9" id="KW-0902">Two-component regulatory system</keyword>
<dbReference type="Gene3D" id="1.10.287.130">
    <property type="match status" value="1"/>
</dbReference>
<evidence type="ECO:0000256" key="4">
    <source>
        <dbReference type="ARBA" id="ARBA00022553"/>
    </source>
</evidence>
<dbReference type="GO" id="GO:0000155">
    <property type="term" value="F:phosphorelay sensor kinase activity"/>
    <property type="evidence" value="ECO:0007669"/>
    <property type="project" value="InterPro"/>
</dbReference>
<keyword evidence="8 11" id="KW-1133">Transmembrane helix</keyword>
<reference evidence="14" key="1">
    <citation type="journal article" date="2015" name="Nature">
        <title>Complex archaea that bridge the gap between prokaryotes and eukaryotes.</title>
        <authorList>
            <person name="Spang A."/>
            <person name="Saw J.H."/>
            <person name="Jorgensen S.L."/>
            <person name="Zaremba-Niedzwiedzka K."/>
            <person name="Martijn J."/>
            <person name="Lind A.E."/>
            <person name="van Eijk R."/>
            <person name="Schleper C."/>
            <person name="Guy L."/>
            <person name="Ettema T.J."/>
        </authorList>
    </citation>
    <scope>NUCLEOTIDE SEQUENCE</scope>
</reference>
<dbReference type="SMART" id="SM00387">
    <property type="entry name" value="HATPase_c"/>
    <property type="match status" value="1"/>
</dbReference>
<evidence type="ECO:0000256" key="10">
    <source>
        <dbReference type="ARBA" id="ARBA00023136"/>
    </source>
</evidence>
<keyword evidence="5" id="KW-0808">Transferase</keyword>
<dbReference type="InterPro" id="IPR036097">
    <property type="entry name" value="HisK_dim/P_sf"/>
</dbReference>
<dbReference type="PANTHER" id="PTHR45436">
    <property type="entry name" value="SENSOR HISTIDINE KINASE YKOH"/>
    <property type="match status" value="1"/>
</dbReference>
<dbReference type="AlphaFoldDB" id="A0A0F9NZE5"/>